<dbReference type="OrthoDB" id="461196at2"/>
<dbReference type="AlphaFoldDB" id="A0A0Q2QE71"/>
<feature type="region of interest" description="Disordered" evidence="1">
    <location>
        <begin position="91"/>
        <end position="113"/>
    </location>
</feature>
<dbReference type="EMBL" id="LKTM01000246">
    <property type="protein sequence ID" value="KQH78021.1"/>
    <property type="molecule type" value="Genomic_DNA"/>
</dbReference>
<accession>A0A0Q2QE71</accession>
<gene>
    <name evidence="3" type="ORF">AO501_19835</name>
</gene>
<organism evidence="3 4">
    <name type="scientific">Mycobacterium gordonae</name>
    <dbReference type="NCBI Taxonomy" id="1778"/>
    <lineage>
        <taxon>Bacteria</taxon>
        <taxon>Bacillati</taxon>
        <taxon>Actinomycetota</taxon>
        <taxon>Actinomycetes</taxon>
        <taxon>Mycobacteriales</taxon>
        <taxon>Mycobacteriaceae</taxon>
        <taxon>Mycobacterium</taxon>
    </lineage>
</organism>
<dbReference type="PROSITE" id="PS51318">
    <property type="entry name" value="TAT"/>
    <property type="match status" value="1"/>
</dbReference>
<evidence type="ECO:0000313" key="3">
    <source>
        <dbReference type="EMBL" id="KQH78021.1"/>
    </source>
</evidence>
<evidence type="ECO:0000256" key="1">
    <source>
        <dbReference type="SAM" id="MobiDB-lite"/>
    </source>
</evidence>
<keyword evidence="2" id="KW-0732">Signal</keyword>
<sequence>MSNKIAAIARTALLALLTGTAAGSLALGLAAPAEASAGGVTYGDPTATAKWWRLQTYDDCAIMAGADIVGQMTGSEPSERAIIEVARTTPSTRHPGSIYIQPKDPKHPDSGNGTSRLDIPTLLAHYGVGSKTTDDDEATRNGIATGMDALKHYLGSRHAVMVSLNAEMIWGEPIESKDDEGNPVSDHAVVVTGVDTRNGIVHLNDSGHENGRDEQIPLELFARAWATSHHFLLYTVATIK</sequence>
<dbReference type="Proteomes" id="UP000051677">
    <property type="component" value="Unassembled WGS sequence"/>
</dbReference>
<dbReference type="RefSeq" id="WP_055579034.1">
    <property type="nucleotide sequence ID" value="NZ_LKTM01000246.1"/>
</dbReference>
<dbReference type="Gene3D" id="3.90.70.10">
    <property type="entry name" value="Cysteine proteinases"/>
    <property type="match status" value="1"/>
</dbReference>
<protein>
    <recommendedName>
        <fullName evidence="5">Peptidase C39-like domain-containing protein</fullName>
    </recommendedName>
</protein>
<feature type="signal peptide" evidence="2">
    <location>
        <begin position="1"/>
        <end position="35"/>
    </location>
</feature>
<evidence type="ECO:0000256" key="2">
    <source>
        <dbReference type="SAM" id="SignalP"/>
    </source>
</evidence>
<reference evidence="3 4" key="1">
    <citation type="submission" date="2015-10" db="EMBL/GenBank/DDBJ databases">
        <title>Mycobacterium gordonae draft genome assembly.</title>
        <authorList>
            <person name="Ustinova V."/>
            <person name="Smirnova T."/>
            <person name="Blagodatskikh K."/>
            <person name="Varlamov D."/>
            <person name="Larionova E."/>
            <person name="Chernousova L."/>
        </authorList>
    </citation>
    <scope>NUCLEOTIDE SEQUENCE [LARGE SCALE GENOMIC DNA]</scope>
    <source>
        <strain evidence="3 4">CTRI 14-8773</strain>
    </source>
</reference>
<feature type="chain" id="PRO_5006195681" description="Peptidase C39-like domain-containing protein" evidence="2">
    <location>
        <begin position="36"/>
        <end position="240"/>
    </location>
</feature>
<evidence type="ECO:0008006" key="5">
    <source>
        <dbReference type="Google" id="ProtNLM"/>
    </source>
</evidence>
<comment type="caution">
    <text evidence="3">The sequence shown here is derived from an EMBL/GenBank/DDBJ whole genome shotgun (WGS) entry which is preliminary data.</text>
</comment>
<name>A0A0Q2QE71_MYCGO</name>
<dbReference type="InterPro" id="IPR006311">
    <property type="entry name" value="TAT_signal"/>
</dbReference>
<evidence type="ECO:0000313" key="4">
    <source>
        <dbReference type="Proteomes" id="UP000051677"/>
    </source>
</evidence>
<proteinExistence type="predicted"/>